<dbReference type="STRING" id="214095.RU97_GL001636"/>
<keyword evidence="1" id="KW-0472">Membrane</keyword>
<keyword evidence="1" id="KW-1133">Transmembrane helix</keyword>
<evidence type="ECO:0000313" key="3">
    <source>
        <dbReference type="Proteomes" id="UP000181884"/>
    </source>
</evidence>
<sequence length="157" mass="17255">MGKMGVSKRDDGNATTISLSERLIVATAFLEALCYHKSSKKEELKQMKTSTKITIGLSVAAVASVSVAVMASGKIIEKAKHLATRRKIKRFVDDKFNGNEKLLDMVDRLSDDDLDSIVGILGKIKDGRKKISVYGDNLKDTTEDLKGRLMDFVDGVF</sequence>
<evidence type="ECO:0000256" key="1">
    <source>
        <dbReference type="SAM" id="Phobius"/>
    </source>
</evidence>
<dbReference type="Proteomes" id="UP000181884">
    <property type="component" value="Unassembled WGS sequence"/>
</dbReference>
<organism evidence="2 3">
    <name type="scientific">Enterococcus canis</name>
    <dbReference type="NCBI Taxonomy" id="214095"/>
    <lineage>
        <taxon>Bacteria</taxon>
        <taxon>Bacillati</taxon>
        <taxon>Bacillota</taxon>
        <taxon>Bacilli</taxon>
        <taxon>Lactobacillales</taxon>
        <taxon>Enterococcaceae</taxon>
        <taxon>Enterococcus</taxon>
    </lineage>
</organism>
<protein>
    <submittedName>
        <fullName evidence="2">Uncharacterized protein</fullName>
    </submittedName>
</protein>
<accession>A0A1L8RGZ2</accession>
<proteinExistence type="predicted"/>
<name>A0A1L8RGZ2_9ENTE</name>
<gene>
    <name evidence="2" type="ORF">RU97_GL001636</name>
</gene>
<keyword evidence="3" id="KW-1185">Reference proteome</keyword>
<dbReference type="AlphaFoldDB" id="A0A1L8RGZ2"/>
<comment type="caution">
    <text evidence="2">The sequence shown here is derived from an EMBL/GenBank/DDBJ whole genome shotgun (WGS) entry which is preliminary data.</text>
</comment>
<dbReference type="EMBL" id="JXKH01000003">
    <property type="protein sequence ID" value="OJG19018.1"/>
    <property type="molecule type" value="Genomic_DNA"/>
</dbReference>
<keyword evidence="1" id="KW-0812">Transmembrane</keyword>
<feature type="transmembrane region" description="Helical" evidence="1">
    <location>
        <begin position="53"/>
        <end position="76"/>
    </location>
</feature>
<reference evidence="2 3" key="1">
    <citation type="submission" date="2014-12" db="EMBL/GenBank/DDBJ databases">
        <title>Draft genome sequences of 29 type strains of Enterococci.</title>
        <authorList>
            <person name="Zhong Z."/>
            <person name="Sun Z."/>
            <person name="Liu W."/>
            <person name="Zhang W."/>
            <person name="Zhang H."/>
        </authorList>
    </citation>
    <scope>NUCLEOTIDE SEQUENCE [LARGE SCALE GENOMIC DNA]</scope>
    <source>
        <strain evidence="2 3">DSM 17029</strain>
    </source>
</reference>
<evidence type="ECO:0000313" key="2">
    <source>
        <dbReference type="EMBL" id="OJG19018.1"/>
    </source>
</evidence>